<proteinExistence type="inferred from homology"/>
<dbReference type="InterPro" id="IPR036291">
    <property type="entry name" value="NAD(P)-bd_dom_sf"/>
</dbReference>
<dbReference type="GO" id="GO:0016747">
    <property type="term" value="F:acyltransferase activity, transferring groups other than amino-acyl groups"/>
    <property type="evidence" value="ECO:0007669"/>
    <property type="project" value="InterPro"/>
</dbReference>
<keyword evidence="4" id="KW-0808">Transferase</keyword>
<gene>
    <name evidence="4" type="primary">hdhA</name>
    <name evidence="4" type="ORF">EcWSU1_01093</name>
</gene>
<dbReference type="PANTHER" id="PTHR44196">
    <property type="entry name" value="DEHYDROGENASE/REDUCTASE SDR FAMILY MEMBER 7B"/>
    <property type="match status" value="1"/>
</dbReference>
<protein>
    <submittedName>
        <fullName evidence="4">Acetyltransferase</fullName>
    </submittedName>
</protein>
<reference evidence="4 5" key="1">
    <citation type="journal article" date="2011" name="Stand. Genomic Sci.">
        <title>Complete genome of the onion pathogen Enterobacter cloacae EcWSU1.</title>
        <authorList>
            <person name="Humann J.L."/>
            <person name="Wildung M."/>
            <person name="Cheng C.H."/>
            <person name="Lee T."/>
            <person name="Stewart J.E."/>
            <person name="Drew J.C."/>
            <person name="Triplett E.W."/>
            <person name="Main D."/>
            <person name="Schroeder B.K."/>
        </authorList>
    </citation>
    <scope>NUCLEOTIDE SEQUENCE [LARGE SCALE GENOMIC DNA]</scope>
    <source>
        <strain evidence="4 5">EcWSU1</strain>
    </source>
</reference>
<organism evidence="4 5">
    <name type="scientific">Enterobacter ludwigii</name>
    <dbReference type="NCBI Taxonomy" id="299767"/>
    <lineage>
        <taxon>Bacteria</taxon>
        <taxon>Pseudomonadati</taxon>
        <taxon>Pseudomonadota</taxon>
        <taxon>Gammaproteobacteria</taxon>
        <taxon>Enterobacterales</taxon>
        <taxon>Enterobacteriaceae</taxon>
        <taxon>Enterobacter</taxon>
        <taxon>Enterobacter cloacae complex</taxon>
    </lineage>
</organism>
<name>G8LDE6_9ENTR</name>
<dbReference type="KEGG" id="eec:EcWSU1_01093"/>
<dbReference type="SUPFAM" id="SSF51735">
    <property type="entry name" value="NAD(P)-binding Rossmann-fold domains"/>
    <property type="match status" value="1"/>
</dbReference>
<dbReference type="Gene3D" id="3.40.50.720">
    <property type="entry name" value="NAD(P)-binding Rossmann-like Domain"/>
    <property type="match status" value="1"/>
</dbReference>
<dbReference type="Pfam" id="PF00106">
    <property type="entry name" value="adh_short"/>
    <property type="match status" value="1"/>
</dbReference>
<dbReference type="AlphaFoldDB" id="G8LDE6"/>
<dbReference type="Proteomes" id="UP000007838">
    <property type="component" value="Chromosome"/>
</dbReference>
<dbReference type="HOGENOM" id="CLU_1233457_0_0_6"/>
<evidence type="ECO:0000313" key="4">
    <source>
        <dbReference type="EMBL" id="AEW72533.1"/>
    </source>
</evidence>
<dbReference type="InterPro" id="IPR002347">
    <property type="entry name" value="SDR_fam"/>
</dbReference>
<feature type="domain" description="N-acetyltransferase" evidence="3">
    <location>
        <begin position="63"/>
        <end position="221"/>
    </location>
</feature>
<sequence>MKGRMEMLRGKRAVITGGGRGFGQALCVWLAREGVEVEFCARRADDIQQTCSLITAEGGMAKGYICDLTRPESVSAFSSQLLTSDKPIDILILNAAQWLSGTLDDQPDTDIINTEVHKVVCDGVIAAFSCVSVMYPSPRFSGQMFIKELFVSAPFRRAGIGRGLMSFIASRAIERGCFQLDWLSVTADPLAQTFYESLGAQIIRSVNYHRISGPSIDKLARRAN</sequence>
<evidence type="ECO:0000259" key="3">
    <source>
        <dbReference type="PROSITE" id="PS51186"/>
    </source>
</evidence>
<dbReference type="InterPro" id="IPR016181">
    <property type="entry name" value="Acyl_CoA_acyltransferase"/>
</dbReference>
<dbReference type="CDD" id="cd05233">
    <property type="entry name" value="SDR_c"/>
    <property type="match status" value="1"/>
</dbReference>
<dbReference type="eggNOG" id="COG0456">
    <property type="taxonomic scope" value="Bacteria"/>
</dbReference>
<dbReference type="GO" id="GO:0016020">
    <property type="term" value="C:membrane"/>
    <property type="evidence" value="ECO:0007669"/>
    <property type="project" value="TreeGrafter"/>
</dbReference>
<dbReference type="SUPFAM" id="SSF55729">
    <property type="entry name" value="Acyl-CoA N-acyltransferases (Nat)"/>
    <property type="match status" value="1"/>
</dbReference>
<dbReference type="GO" id="GO:0016491">
    <property type="term" value="F:oxidoreductase activity"/>
    <property type="evidence" value="ECO:0007669"/>
    <property type="project" value="UniProtKB-KW"/>
</dbReference>
<dbReference type="InterPro" id="IPR000182">
    <property type="entry name" value="GNAT_dom"/>
</dbReference>
<dbReference type="EMBL" id="CP002886">
    <property type="protein sequence ID" value="AEW72533.1"/>
    <property type="molecule type" value="Genomic_DNA"/>
</dbReference>
<dbReference type="Pfam" id="PF13673">
    <property type="entry name" value="Acetyltransf_10"/>
    <property type="match status" value="1"/>
</dbReference>
<dbReference type="PROSITE" id="PS51186">
    <property type="entry name" value="GNAT"/>
    <property type="match status" value="1"/>
</dbReference>
<evidence type="ECO:0000313" key="5">
    <source>
        <dbReference type="Proteomes" id="UP000007838"/>
    </source>
</evidence>
<dbReference type="PANTHER" id="PTHR44196:SF1">
    <property type="entry name" value="DEHYDROGENASE_REDUCTASE SDR FAMILY MEMBER 7B"/>
    <property type="match status" value="1"/>
</dbReference>
<keyword evidence="2" id="KW-0560">Oxidoreductase</keyword>
<dbReference type="CDD" id="cd04301">
    <property type="entry name" value="NAT_SF"/>
    <property type="match status" value="1"/>
</dbReference>
<comment type="similarity">
    <text evidence="1">Belongs to the short-chain dehydrogenases/reductases (SDR) family.</text>
</comment>
<evidence type="ECO:0000256" key="2">
    <source>
        <dbReference type="ARBA" id="ARBA00023002"/>
    </source>
</evidence>
<dbReference type="Gene3D" id="3.40.630.30">
    <property type="match status" value="1"/>
</dbReference>
<accession>G8LDE6</accession>
<dbReference type="eggNOG" id="COG1028">
    <property type="taxonomic scope" value="Bacteria"/>
</dbReference>
<evidence type="ECO:0000256" key="1">
    <source>
        <dbReference type="ARBA" id="ARBA00006484"/>
    </source>
</evidence>